<evidence type="ECO:0000256" key="1">
    <source>
        <dbReference type="ARBA" id="ARBA00008874"/>
    </source>
</evidence>
<keyword evidence="11" id="KW-1185">Reference proteome</keyword>
<comment type="catalytic activity">
    <reaction evidence="7">
        <text>L-threonyl-[protein] + ATP = O-phospho-L-threonyl-[protein] + ADP + H(+)</text>
        <dbReference type="Rhea" id="RHEA:46608"/>
        <dbReference type="Rhea" id="RHEA-COMP:11060"/>
        <dbReference type="Rhea" id="RHEA-COMP:11605"/>
        <dbReference type="ChEBI" id="CHEBI:15378"/>
        <dbReference type="ChEBI" id="CHEBI:30013"/>
        <dbReference type="ChEBI" id="CHEBI:30616"/>
        <dbReference type="ChEBI" id="CHEBI:61977"/>
        <dbReference type="ChEBI" id="CHEBI:456216"/>
        <dbReference type="EC" id="2.7.11.1"/>
    </reaction>
</comment>
<dbReference type="Pfam" id="PF00069">
    <property type="entry name" value="Pkinase"/>
    <property type="match status" value="1"/>
</dbReference>
<dbReference type="GO" id="GO:0005737">
    <property type="term" value="C:cytoplasm"/>
    <property type="evidence" value="ECO:0007669"/>
    <property type="project" value="TreeGrafter"/>
</dbReference>
<reference evidence="10 11" key="1">
    <citation type="journal article" date="2021" name="Commun. Biol.">
        <title>The genome of Shorea leprosula (Dipterocarpaceae) highlights the ecological relevance of drought in aseasonal tropical rainforests.</title>
        <authorList>
            <person name="Ng K.K.S."/>
            <person name="Kobayashi M.J."/>
            <person name="Fawcett J.A."/>
            <person name="Hatakeyama M."/>
            <person name="Paape T."/>
            <person name="Ng C.H."/>
            <person name="Ang C.C."/>
            <person name="Tnah L.H."/>
            <person name="Lee C.T."/>
            <person name="Nishiyama T."/>
            <person name="Sese J."/>
            <person name="O'Brien M.J."/>
            <person name="Copetti D."/>
            <person name="Mohd Noor M.I."/>
            <person name="Ong R.C."/>
            <person name="Putra M."/>
            <person name="Sireger I.Z."/>
            <person name="Indrioko S."/>
            <person name="Kosugi Y."/>
            <person name="Izuno A."/>
            <person name="Isagi Y."/>
            <person name="Lee S.L."/>
            <person name="Shimizu K.K."/>
        </authorList>
    </citation>
    <scope>NUCLEOTIDE SEQUENCE [LARGE SCALE GENOMIC DNA]</scope>
    <source>
        <strain evidence="10">214</strain>
    </source>
</reference>
<keyword evidence="6" id="KW-0067">ATP-binding</keyword>
<dbReference type="PANTHER" id="PTHR48012">
    <property type="entry name" value="STERILE20-LIKE KINASE, ISOFORM B-RELATED"/>
    <property type="match status" value="1"/>
</dbReference>
<evidence type="ECO:0000313" key="11">
    <source>
        <dbReference type="Proteomes" id="UP001054252"/>
    </source>
</evidence>
<keyword evidence="4" id="KW-0547">Nucleotide-binding</keyword>
<dbReference type="EMBL" id="BPVZ01000045">
    <property type="protein sequence ID" value="GKV16517.1"/>
    <property type="molecule type" value="Genomic_DNA"/>
</dbReference>
<accession>A0AAV5JY59</accession>
<dbReference type="Gene3D" id="1.10.510.10">
    <property type="entry name" value="Transferase(Phosphotransferase) domain 1"/>
    <property type="match status" value="1"/>
</dbReference>
<comment type="similarity">
    <text evidence="1">Belongs to the protein kinase superfamily. STE Ser/Thr protein kinase family. STE20 subfamily.</text>
</comment>
<protein>
    <recommendedName>
        <fullName evidence="9">Protein kinase domain-containing protein</fullName>
    </recommendedName>
</protein>
<dbReference type="Proteomes" id="UP001054252">
    <property type="component" value="Unassembled WGS sequence"/>
</dbReference>
<evidence type="ECO:0000313" key="10">
    <source>
        <dbReference type="EMBL" id="GKV16517.1"/>
    </source>
</evidence>
<evidence type="ECO:0000256" key="2">
    <source>
        <dbReference type="ARBA" id="ARBA00022527"/>
    </source>
</evidence>
<keyword evidence="2" id="KW-0723">Serine/threonine-protein kinase</keyword>
<comment type="catalytic activity">
    <reaction evidence="8">
        <text>L-seryl-[protein] + ATP = O-phospho-L-seryl-[protein] + ADP + H(+)</text>
        <dbReference type="Rhea" id="RHEA:17989"/>
        <dbReference type="Rhea" id="RHEA-COMP:9863"/>
        <dbReference type="Rhea" id="RHEA-COMP:11604"/>
        <dbReference type="ChEBI" id="CHEBI:15378"/>
        <dbReference type="ChEBI" id="CHEBI:29999"/>
        <dbReference type="ChEBI" id="CHEBI:30616"/>
        <dbReference type="ChEBI" id="CHEBI:83421"/>
        <dbReference type="ChEBI" id="CHEBI:456216"/>
        <dbReference type="EC" id="2.7.11.1"/>
    </reaction>
</comment>
<proteinExistence type="inferred from homology"/>
<dbReference type="InterPro" id="IPR000719">
    <property type="entry name" value="Prot_kinase_dom"/>
</dbReference>
<dbReference type="InterPro" id="IPR050629">
    <property type="entry name" value="STE20/SPS1-PAK"/>
</dbReference>
<evidence type="ECO:0000256" key="3">
    <source>
        <dbReference type="ARBA" id="ARBA00022679"/>
    </source>
</evidence>
<dbReference type="InterPro" id="IPR011009">
    <property type="entry name" value="Kinase-like_dom_sf"/>
</dbReference>
<organism evidence="10 11">
    <name type="scientific">Rubroshorea leprosula</name>
    <dbReference type="NCBI Taxonomy" id="152421"/>
    <lineage>
        <taxon>Eukaryota</taxon>
        <taxon>Viridiplantae</taxon>
        <taxon>Streptophyta</taxon>
        <taxon>Embryophyta</taxon>
        <taxon>Tracheophyta</taxon>
        <taxon>Spermatophyta</taxon>
        <taxon>Magnoliopsida</taxon>
        <taxon>eudicotyledons</taxon>
        <taxon>Gunneridae</taxon>
        <taxon>Pentapetalae</taxon>
        <taxon>rosids</taxon>
        <taxon>malvids</taxon>
        <taxon>Malvales</taxon>
        <taxon>Dipterocarpaceae</taxon>
        <taxon>Rubroshorea</taxon>
    </lineage>
</organism>
<dbReference type="GO" id="GO:0005524">
    <property type="term" value="F:ATP binding"/>
    <property type="evidence" value="ECO:0007669"/>
    <property type="project" value="UniProtKB-KW"/>
</dbReference>
<comment type="caution">
    <text evidence="10">The sequence shown here is derived from an EMBL/GenBank/DDBJ whole genome shotgun (WGS) entry which is preliminary data.</text>
</comment>
<gene>
    <name evidence="10" type="ORF">SLEP1_g27149</name>
</gene>
<evidence type="ECO:0000256" key="5">
    <source>
        <dbReference type="ARBA" id="ARBA00022777"/>
    </source>
</evidence>
<keyword evidence="5" id="KW-0418">Kinase</keyword>
<evidence type="ECO:0000256" key="4">
    <source>
        <dbReference type="ARBA" id="ARBA00022741"/>
    </source>
</evidence>
<sequence length="178" mass="20805">MAPEVTQNSEGYNEKADIWSLGITVIEMAKVNLRLQTFILCEFFLSFLEKIHHRILCLQLDEHFSCPMKEFVSLCLKKLPAEKPSAKELLKHHFIRNSRKSPRLLERIRECPKFEIKEDAENLRNGPKAIEQGFDTVKAQRDIRGEETIRVVRQKHLKMLDGTSALVDFRVQELFEIL</sequence>
<dbReference type="GO" id="GO:0004674">
    <property type="term" value="F:protein serine/threonine kinase activity"/>
    <property type="evidence" value="ECO:0007669"/>
    <property type="project" value="UniProtKB-KW"/>
</dbReference>
<evidence type="ECO:0000256" key="6">
    <source>
        <dbReference type="ARBA" id="ARBA00022840"/>
    </source>
</evidence>
<dbReference type="PROSITE" id="PS50011">
    <property type="entry name" value="PROTEIN_KINASE_DOM"/>
    <property type="match status" value="1"/>
</dbReference>
<dbReference type="PANTHER" id="PTHR48012:SF10">
    <property type="entry name" value="FI20177P1"/>
    <property type="match status" value="1"/>
</dbReference>
<keyword evidence="3" id="KW-0808">Transferase</keyword>
<dbReference type="SUPFAM" id="SSF56112">
    <property type="entry name" value="Protein kinase-like (PK-like)"/>
    <property type="match status" value="1"/>
</dbReference>
<evidence type="ECO:0000256" key="8">
    <source>
        <dbReference type="ARBA" id="ARBA00048679"/>
    </source>
</evidence>
<name>A0AAV5JY59_9ROSI</name>
<evidence type="ECO:0000256" key="7">
    <source>
        <dbReference type="ARBA" id="ARBA00047899"/>
    </source>
</evidence>
<evidence type="ECO:0000259" key="9">
    <source>
        <dbReference type="PROSITE" id="PS50011"/>
    </source>
</evidence>
<dbReference type="AlphaFoldDB" id="A0AAV5JY59"/>
<feature type="domain" description="Protein kinase" evidence="9">
    <location>
        <begin position="1"/>
        <end position="95"/>
    </location>
</feature>